<evidence type="ECO:0000313" key="3">
    <source>
        <dbReference type="EMBL" id="PIM95846.1"/>
    </source>
</evidence>
<feature type="domain" description="Electron transfer flavoprotein alpha subunit C-terminal" evidence="2">
    <location>
        <begin position="17"/>
        <end position="98"/>
    </location>
</feature>
<feature type="compositionally biased region" description="Basic and acidic residues" evidence="1">
    <location>
        <begin position="193"/>
        <end position="333"/>
    </location>
</feature>
<accession>A0ABX4MGK8</accession>
<dbReference type="EMBL" id="NXGP01000026">
    <property type="protein sequence ID" value="PIM95846.1"/>
    <property type="molecule type" value="Genomic_DNA"/>
</dbReference>
<protein>
    <submittedName>
        <fullName evidence="3">Electron transfer flavoprotein large subunit</fullName>
    </submittedName>
</protein>
<dbReference type="PANTHER" id="PTHR43153:SF1">
    <property type="entry name" value="ELECTRON TRANSFER FLAVOPROTEIN SUBUNIT ALPHA, MITOCHONDRIAL"/>
    <property type="match status" value="1"/>
</dbReference>
<reference evidence="3" key="1">
    <citation type="submission" date="2017-09" db="EMBL/GenBank/DDBJ databases">
        <authorList>
            <person name="Campbell M.A."/>
            <person name="Lukasik P."/>
            <person name="Simon C."/>
            <person name="McCutcheon J.P."/>
        </authorList>
    </citation>
    <scope>NUCLEOTIDE SEQUENCE [LARGE SCALE GENOMIC DNA]</scope>
    <source>
        <strain evidence="3">TRYCRA</strain>
    </source>
</reference>
<evidence type="ECO:0000256" key="1">
    <source>
        <dbReference type="SAM" id="MobiDB-lite"/>
    </source>
</evidence>
<feature type="compositionally biased region" description="Basic and acidic residues" evidence="1">
    <location>
        <begin position="160"/>
        <end position="178"/>
    </location>
</feature>
<dbReference type="PANTHER" id="PTHR43153">
    <property type="entry name" value="ELECTRON TRANSFER FLAVOPROTEIN ALPHA"/>
    <property type="match status" value="1"/>
</dbReference>
<dbReference type="InterPro" id="IPR014731">
    <property type="entry name" value="ETF_asu_C"/>
</dbReference>
<dbReference type="Pfam" id="PF00766">
    <property type="entry name" value="ETF_alpha"/>
    <property type="match status" value="1"/>
</dbReference>
<keyword evidence="4" id="KW-1185">Reference proteome</keyword>
<feature type="non-terminal residue" evidence="3">
    <location>
        <position position="333"/>
    </location>
</feature>
<feature type="compositionally biased region" description="Polar residues" evidence="1">
    <location>
        <begin position="179"/>
        <end position="192"/>
    </location>
</feature>
<evidence type="ECO:0000313" key="4">
    <source>
        <dbReference type="Proteomes" id="UP000228979"/>
    </source>
</evidence>
<dbReference type="InterPro" id="IPR001308">
    <property type="entry name" value="ETF_a/FixB"/>
</dbReference>
<gene>
    <name evidence="3" type="primary">etfA</name>
    <name evidence="3" type="ORF">trycra_44</name>
</gene>
<dbReference type="Gene3D" id="3.40.50.1220">
    <property type="entry name" value="TPP-binding domain"/>
    <property type="match status" value="1"/>
</dbReference>
<proteinExistence type="predicted"/>
<sequence length="333" mass="37519">MTLLSYSKIDVNLGLPELTKADIVIAGGRSFVTEENFMMWLKPLALKLKAAIGATRAAVEANCAPIDYQIGSSGSIIAPKLYIAFGISGSDHHMVGIERAKTIVAVNIDKNAPIMSMADYTLNKDMFDVISEMMKWLEEKGIENVDLLIRNLVGQPKTKVEQKPIEQRDEQQKVEIQSKTEGVTVEQAPSEQVKTEPSEQVKTEPSEQVKTEPSEQVKTEPSEQVKAEPTKPETIKPDETRPLETIKPDETRPLETIKPDETRPLETIKPDETRPLLKPEEEKEQTKSEGQQQDKDRPKVEQQQDKDRPKVEVQDKGMQDKVQESKERSQHKV</sequence>
<feature type="region of interest" description="Disordered" evidence="1">
    <location>
        <begin position="160"/>
        <end position="333"/>
    </location>
</feature>
<dbReference type="Proteomes" id="UP000228979">
    <property type="component" value="Unassembled WGS sequence"/>
</dbReference>
<dbReference type="SUPFAM" id="SSF52467">
    <property type="entry name" value="DHS-like NAD/FAD-binding domain"/>
    <property type="match status" value="1"/>
</dbReference>
<evidence type="ECO:0000259" key="2">
    <source>
        <dbReference type="Pfam" id="PF00766"/>
    </source>
</evidence>
<comment type="caution">
    <text evidence="3">The sequence shown here is derived from an EMBL/GenBank/DDBJ whole genome shotgun (WGS) entry which is preliminary data.</text>
</comment>
<dbReference type="InterPro" id="IPR029035">
    <property type="entry name" value="DHS-like_NAD/FAD-binding_dom"/>
</dbReference>
<name>A0ABX4MGK8_9HYPH</name>
<organism evidence="3 4">
    <name type="scientific">Candidatus Hodgkinia cicadicola</name>
    <dbReference type="NCBI Taxonomy" id="573658"/>
    <lineage>
        <taxon>Bacteria</taxon>
        <taxon>Pseudomonadati</taxon>
        <taxon>Pseudomonadota</taxon>
        <taxon>Alphaproteobacteria</taxon>
        <taxon>Hyphomicrobiales</taxon>
        <taxon>Candidatus Hodgkinia</taxon>
    </lineage>
</organism>